<sequence>MTTEDTTAENGAGESTGRHAAKEGAERHPLIDLARDPNPGRADHAAEDDPE</sequence>
<reference evidence="2 3" key="1">
    <citation type="journal article" date="2014" name="Genome Announc.">
        <title>Draft Genome Sequence of the Antitrypanosomally Active Sponge-Associated Bacterium Actinokineospora sp. Strain EG49.</title>
        <authorList>
            <person name="Harjes J."/>
            <person name="Ryu T."/>
            <person name="Abdelmohsen U.R."/>
            <person name="Moitinho-Silva L."/>
            <person name="Horn H."/>
            <person name="Ravasi T."/>
            <person name="Hentschel U."/>
        </authorList>
    </citation>
    <scope>NUCLEOTIDE SEQUENCE [LARGE SCALE GENOMIC DNA]</scope>
    <source>
        <strain evidence="2 3">EG49</strain>
    </source>
</reference>
<evidence type="ECO:0000313" key="2">
    <source>
        <dbReference type="EMBL" id="EWC62102.1"/>
    </source>
</evidence>
<protein>
    <submittedName>
        <fullName evidence="2">Uncharacterized protein</fullName>
    </submittedName>
</protein>
<evidence type="ECO:0000313" key="3">
    <source>
        <dbReference type="Proteomes" id="UP000019277"/>
    </source>
</evidence>
<accession>W7IZK9</accession>
<organism evidence="2 3">
    <name type="scientific">Actinokineospora spheciospongiae</name>
    <dbReference type="NCBI Taxonomy" id="909613"/>
    <lineage>
        <taxon>Bacteria</taxon>
        <taxon>Bacillati</taxon>
        <taxon>Actinomycetota</taxon>
        <taxon>Actinomycetes</taxon>
        <taxon>Pseudonocardiales</taxon>
        <taxon>Pseudonocardiaceae</taxon>
        <taxon>Actinokineospora</taxon>
    </lineage>
</organism>
<feature type="compositionally biased region" description="Basic and acidic residues" evidence="1">
    <location>
        <begin position="41"/>
        <end position="51"/>
    </location>
</feature>
<dbReference type="PATRIC" id="fig|909613.9.peg.2622"/>
<evidence type="ECO:0000256" key="1">
    <source>
        <dbReference type="SAM" id="MobiDB-lite"/>
    </source>
</evidence>
<dbReference type="RefSeq" id="WP_200873369.1">
    <property type="nucleotide sequence ID" value="NZ_AYXG01000089.1"/>
</dbReference>
<dbReference type="AlphaFoldDB" id="W7IZK9"/>
<dbReference type="EMBL" id="AYXG01000089">
    <property type="protein sequence ID" value="EWC62102.1"/>
    <property type="molecule type" value="Genomic_DNA"/>
</dbReference>
<dbReference type="STRING" id="909613.UO65_2616"/>
<gene>
    <name evidence="2" type="ORF">UO65_2616</name>
</gene>
<dbReference type="eggNOG" id="ENOG502ZW76">
    <property type="taxonomic scope" value="Bacteria"/>
</dbReference>
<feature type="compositionally biased region" description="Basic and acidic residues" evidence="1">
    <location>
        <begin position="16"/>
        <end position="35"/>
    </location>
</feature>
<feature type="region of interest" description="Disordered" evidence="1">
    <location>
        <begin position="1"/>
        <end position="51"/>
    </location>
</feature>
<name>W7IZK9_9PSEU</name>
<dbReference type="Proteomes" id="UP000019277">
    <property type="component" value="Unassembled WGS sequence"/>
</dbReference>
<keyword evidence="3" id="KW-1185">Reference proteome</keyword>
<comment type="caution">
    <text evidence="2">The sequence shown here is derived from an EMBL/GenBank/DDBJ whole genome shotgun (WGS) entry which is preliminary data.</text>
</comment>
<proteinExistence type="predicted"/>